<evidence type="ECO:0000256" key="5">
    <source>
        <dbReference type="SAM" id="Phobius"/>
    </source>
</evidence>
<dbReference type="SUPFAM" id="SSF50182">
    <property type="entry name" value="Sm-like ribonucleoproteins"/>
    <property type="match status" value="1"/>
</dbReference>
<keyword evidence="3 5" id="KW-1133">Transmembrane helix</keyword>
<organism evidence="7 8">
    <name type="scientific">Lujinxingia vulgaris</name>
    <dbReference type="NCBI Taxonomy" id="2600176"/>
    <lineage>
        <taxon>Bacteria</taxon>
        <taxon>Deltaproteobacteria</taxon>
        <taxon>Bradymonadales</taxon>
        <taxon>Lujinxingiaceae</taxon>
        <taxon>Lujinxingia</taxon>
    </lineage>
</organism>
<dbReference type="RefSeq" id="WP_146974742.1">
    <property type="nucleotide sequence ID" value="NZ_VOSL01000052.1"/>
</dbReference>
<gene>
    <name evidence="7" type="ORF">FRC96_12090</name>
</gene>
<proteinExistence type="predicted"/>
<feature type="transmembrane region" description="Helical" evidence="5">
    <location>
        <begin position="20"/>
        <end position="40"/>
    </location>
</feature>
<evidence type="ECO:0000256" key="1">
    <source>
        <dbReference type="ARBA" id="ARBA00004370"/>
    </source>
</evidence>
<dbReference type="EMBL" id="VOSL01000052">
    <property type="protein sequence ID" value="TXD35118.1"/>
    <property type="molecule type" value="Genomic_DNA"/>
</dbReference>
<protein>
    <submittedName>
        <fullName evidence="7">Mechanosensitive ion channel</fullName>
    </submittedName>
</protein>
<sequence>MDPVTSPVADLPAAELAANSPSWLALALVVLAAILVSVGLRRLSTSGADRRLLRWLPLAQVGVWTLVLIVTLGSIARQGITAGLLLALAGLAALIVAAAPLLRSVVAGLVLSGEARHQVGDTLEVGPYRGVIEHLGARTLRLRDARGERHELPYAELVDRPLTWVPDGGEAHCELELRIRTSLPIEVALERVRTLASLTPYIAPRHRPEAFLVAQAAPGEPFHIRVRAKVASHELVDHFRSDLLRRQRHAFGASEPPSP</sequence>
<accession>A0A5C6X7N2</accession>
<dbReference type="InterPro" id="IPR045275">
    <property type="entry name" value="MscS_archaea/bacteria_type"/>
</dbReference>
<dbReference type="InterPro" id="IPR010920">
    <property type="entry name" value="LSM_dom_sf"/>
</dbReference>
<evidence type="ECO:0000256" key="2">
    <source>
        <dbReference type="ARBA" id="ARBA00022692"/>
    </source>
</evidence>
<dbReference type="Gene3D" id="2.30.30.60">
    <property type="match status" value="1"/>
</dbReference>
<evidence type="ECO:0000313" key="8">
    <source>
        <dbReference type="Proteomes" id="UP000321046"/>
    </source>
</evidence>
<evidence type="ECO:0000259" key="6">
    <source>
        <dbReference type="Pfam" id="PF00924"/>
    </source>
</evidence>
<dbReference type="InterPro" id="IPR023408">
    <property type="entry name" value="MscS_beta-dom_sf"/>
</dbReference>
<dbReference type="PANTHER" id="PTHR30221">
    <property type="entry name" value="SMALL-CONDUCTANCE MECHANOSENSITIVE CHANNEL"/>
    <property type="match status" value="1"/>
</dbReference>
<comment type="caution">
    <text evidence="7">The sequence shown here is derived from an EMBL/GenBank/DDBJ whole genome shotgun (WGS) entry which is preliminary data.</text>
</comment>
<keyword evidence="4 5" id="KW-0472">Membrane</keyword>
<dbReference type="PANTHER" id="PTHR30221:SF1">
    <property type="entry name" value="SMALL-CONDUCTANCE MECHANOSENSITIVE CHANNEL"/>
    <property type="match status" value="1"/>
</dbReference>
<dbReference type="GO" id="GO:0008381">
    <property type="term" value="F:mechanosensitive monoatomic ion channel activity"/>
    <property type="evidence" value="ECO:0007669"/>
    <property type="project" value="InterPro"/>
</dbReference>
<dbReference type="GO" id="GO:0016020">
    <property type="term" value="C:membrane"/>
    <property type="evidence" value="ECO:0007669"/>
    <property type="project" value="UniProtKB-SubCell"/>
</dbReference>
<dbReference type="Pfam" id="PF00924">
    <property type="entry name" value="MS_channel_2nd"/>
    <property type="match status" value="1"/>
</dbReference>
<dbReference type="Proteomes" id="UP000321046">
    <property type="component" value="Unassembled WGS sequence"/>
</dbReference>
<name>A0A5C6X7N2_9DELT</name>
<feature type="transmembrane region" description="Helical" evidence="5">
    <location>
        <begin position="82"/>
        <end position="102"/>
    </location>
</feature>
<evidence type="ECO:0000313" key="7">
    <source>
        <dbReference type="EMBL" id="TXD35118.1"/>
    </source>
</evidence>
<dbReference type="AlphaFoldDB" id="A0A5C6X7N2"/>
<feature type="domain" description="Mechanosensitive ion channel MscS" evidence="6">
    <location>
        <begin position="102"/>
        <end position="159"/>
    </location>
</feature>
<comment type="subcellular location">
    <subcellularLocation>
        <location evidence="1">Membrane</location>
    </subcellularLocation>
</comment>
<evidence type="ECO:0000256" key="4">
    <source>
        <dbReference type="ARBA" id="ARBA00023136"/>
    </source>
</evidence>
<feature type="transmembrane region" description="Helical" evidence="5">
    <location>
        <begin position="52"/>
        <end position="76"/>
    </location>
</feature>
<dbReference type="OrthoDB" id="5506488at2"/>
<evidence type="ECO:0000256" key="3">
    <source>
        <dbReference type="ARBA" id="ARBA00022989"/>
    </source>
</evidence>
<reference evidence="7 8" key="1">
    <citation type="submission" date="2019-08" db="EMBL/GenBank/DDBJ databases">
        <title>Bradymonadales sp. TMQ2.</title>
        <authorList>
            <person name="Liang Q."/>
        </authorList>
    </citation>
    <scope>NUCLEOTIDE SEQUENCE [LARGE SCALE GENOMIC DNA]</scope>
    <source>
        <strain evidence="7 8">TMQ2</strain>
    </source>
</reference>
<dbReference type="InterPro" id="IPR006685">
    <property type="entry name" value="MscS_channel_2nd"/>
</dbReference>
<keyword evidence="2 5" id="KW-0812">Transmembrane</keyword>